<proteinExistence type="predicted"/>
<accession>A0AAE1PJ68</accession>
<organism evidence="2 3">
    <name type="scientific">Petrolisthes manimaculis</name>
    <dbReference type="NCBI Taxonomy" id="1843537"/>
    <lineage>
        <taxon>Eukaryota</taxon>
        <taxon>Metazoa</taxon>
        <taxon>Ecdysozoa</taxon>
        <taxon>Arthropoda</taxon>
        <taxon>Crustacea</taxon>
        <taxon>Multicrustacea</taxon>
        <taxon>Malacostraca</taxon>
        <taxon>Eumalacostraca</taxon>
        <taxon>Eucarida</taxon>
        <taxon>Decapoda</taxon>
        <taxon>Pleocyemata</taxon>
        <taxon>Anomura</taxon>
        <taxon>Galatheoidea</taxon>
        <taxon>Porcellanidae</taxon>
        <taxon>Petrolisthes</taxon>
    </lineage>
</organism>
<protein>
    <submittedName>
        <fullName evidence="2">Uncharacterized protein</fullName>
    </submittedName>
</protein>
<evidence type="ECO:0000313" key="3">
    <source>
        <dbReference type="Proteomes" id="UP001292094"/>
    </source>
</evidence>
<dbReference type="AlphaFoldDB" id="A0AAE1PJ68"/>
<dbReference type="EMBL" id="JAWZYT010001913">
    <property type="protein sequence ID" value="KAK4308230.1"/>
    <property type="molecule type" value="Genomic_DNA"/>
</dbReference>
<keyword evidence="3" id="KW-1185">Reference proteome</keyword>
<reference evidence="2" key="1">
    <citation type="submission" date="2023-11" db="EMBL/GenBank/DDBJ databases">
        <title>Genome assemblies of two species of porcelain crab, Petrolisthes cinctipes and Petrolisthes manimaculis (Anomura: Porcellanidae).</title>
        <authorList>
            <person name="Angst P."/>
        </authorList>
    </citation>
    <scope>NUCLEOTIDE SEQUENCE</scope>
    <source>
        <strain evidence="2">PB745_02</strain>
        <tissue evidence="2">Gill</tissue>
    </source>
</reference>
<comment type="caution">
    <text evidence="2">The sequence shown here is derived from an EMBL/GenBank/DDBJ whole genome shotgun (WGS) entry which is preliminary data.</text>
</comment>
<feature type="compositionally biased region" description="Pro residues" evidence="1">
    <location>
        <begin position="251"/>
        <end position="270"/>
    </location>
</feature>
<dbReference type="Proteomes" id="UP001292094">
    <property type="component" value="Unassembled WGS sequence"/>
</dbReference>
<feature type="region of interest" description="Disordered" evidence="1">
    <location>
        <begin position="224"/>
        <end position="281"/>
    </location>
</feature>
<feature type="region of interest" description="Disordered" evidence="1">
    <location>
        <begin position="175"/>
        <end position="203"/>
    </location>
</feature>
<name>A0AAE1PJ68_9EUCA</name>
<gene>
    <name evidence="2" type="ORF">Pmani_020077</name>
</gene>
<evidence type="ECO:0000313" key="2">
    <source>
        <dbReference type="EMBL" id="KAK4308230.1"/>
    </source>
</evidence>
<evidence type="ECO:0000256" key="1">
    <source>
        <dbReference type="SAM" id="MobiDB-lite"/>
    </source>
</evidence>
<sequence length="330" mass="35517">MCDYSETTGWTGGCLVAPVLMSSQGPTSSCRLPREVRVALRPSFRALPNATLTYRSVSGAPRRRRPCVAGVWGTLDPLAPLAPLASPTHESGNVGGEPPLVTVHVNNQSCAASGSEAFFNLTQHGGRRGTAITRSTSCVSTLTRGSIKVHPWNNNPALPVPHANLSLTGRRLGRSYSAAPADGPTLIMTGSRMAGRRTQRQRPPPLLEHHHYQQNLLVHHQPLRQSKLPSPPLPSIPSRPKESPSLMPRSLTPPPLPPPKFPPPLPPEPRAPTASPEPTAWNDTEYGSLRCTCHPCSLGVLVSRAYKAVIKAASSCKYLCDPHSNDLIVY</sequence>